<keyword evidence="2" id="KW-0472">Membrane</keyword>
<organism evidence="3 4">
    <name type="scientific">Triparma laevis f. longispina</name>
    <dbReference type="NCBI Taxonomy" id="1714387"/>
    <lineage>
        <taxon>Eukaryota</taxon>
        <taxon>Sar</taxon>
        <taxon>Stramenopiles</taxon>
        <taxon>Ochrophyta</taxon>
        <taxon>Bolidophyceae</taxon>
        <taxon>Parmales</taxon>
        <taxon>Triparmaceae</taxon>
        <taxon>Triparma</taxon>
    </lineage>
</organism>
<feature type="transmembrane region" description="Helical" evidence="2">
    <location>
        <begin position="319"/>
        <end position="338"/>
    </location>
</feature>
<feature type="transmembrane region" description="Helical" evidence="2">
    <location>
        <begin position="166"/>
        <end position="182"/>
    </location>
</feature>
<evidence type="ECO:0000256" key="2">
    <source>
        <dbReference type="SAM" id="Phobius"/>
    </source>
</evidence>
<feature type="transmembrane region" description="Helical" evidence="2">
    <location>
        <begin position="371"/>
        <end position="392"/>
    </location>
</feature>
<evidence type="ECO:0000256" key="1">
    <source>
        <dbReference type="SAM" id="MobiDB-lite"/>
    </source>
</evidence>
<feature type="transmembrane region" description="Helical" evidence="2">
    <location>
        <begin position="844"/>
        <end position="863"/>
    </location>
</feature>
<feature type="compositionally biased region" description="Acidic residues" evidence="1">
    <location>
        <begin position="43"/>
        <end position="52"/>
    </location>
</feature>
<accession>A0A9W7FM39</accession>
<evidence type="ECO:0000313" key="4">
    <source>
        <dbReference type="Proteomes" id="UP001165122"/>
    </source>
</evidence>
<dbReference type="EMBL" id="BRXW01000214">
    <property type="protein sequence ID" value="GMI14506.1"/>
    <property type="molecule type" value="Genomic_DNA"/>
</dbReference>
<feature type="transmembrane region" description="Helical" evidence="2">
    <location>
        <begin position="613"/>
        <end position="646"/>
    </location>
</feature>
<feature type="transmembrane region" description="Helical" evidence="2">
    <location>
        <begin position="456"/>
        <end position="478"/>
    </location>
</feature>
<keyword evidence="2" id="KW-1133">Transmembrane helix</keyword>
<feature type="compositionally biased region" description="Pro residues" evidence="1">
    <location>
        <begin position="83"/>
        <end position="94"/>
    </location>
</feature>
<feature type="transmembrane region" description="Helical" evidence="2">
    <location>
        <begin position="584"/>
        <end position="601"/>
    </location>
</feature>
<name>A0A9W7FM39_9STRA</name>
<feature type="transmembrane region" description="Helical" evidence="2">
    <location>
        <begin position="686"/>
        <end position="706"/>
    </location>
</feature>
<comment type="caution">
    <text evidence="3">The sequence shown here is derived from an EMBL/GenBank/DDBJ whole genome shotgun (WGS) entry which is preliminary data.</text>
</comment>
<feature type="transmembrane region" description="Helical" evidence="2">
    <location>
        <begin position="234"/>
        <end position="257"/>
    </location>
</feature>
<keyword evidence="2" id="KW-0812">Transmembrane</keyword>
<protein>
    <submittedName>
        <fullName evidence="3">Uncharacterized protein</fullName>
    </submittedName>
</protein>
<sequence>MGTNATGVPFESCPVQTLAEPDEVLGADENKTMDIGETRSLEDEIGLGDEGEPGPSEDKPGPDEDNTDEPGPGEREVVLNPLAPSPPPQTPSVPPHLSASAPPSSSSSSSSSSKSKHHNKIVTECATFYSVFLFAISSALPIISVHAAVTKEETGTNETFNKLSEFWWFTFGPLSFLAVGLSDEKLTKFLTEDVMVGWLLVGMAQLTFLAFGSIQCENGLSDRVTGYDECNRTLFSQTALGFTVVFLVMCKAVSGVAPKHIVDRHVVTLKSILAMNLTADEFVQAFGLTISASCAFFQLGNYGAEGDFNNEAERQSFLVVAYVSLGCLVVIAAWKLILIKREMNHEDEDGGGGGIVIEPGSTPPLTGAHKVWFYLGFVATTCFSGGSIYASFTDAVSVEFLGYFALPFAMLYYMGSFFSEPRRNDEFHMWKLRLHFISFVNASQAAWAFWNIKRGLIGAAVVHALIVPITVVIFNWCLRLRATIGNLPDEELEKFLVNQLFRGGIKTLSIILFLTFRTMKCVFEEEGIDECIPTSMCSGFISIFFLVWYLMGLIHESVKEEFKGEINLSIEKIALMTDISFRRGLQGFLSAFTSICGLFLFSMISSNDAEYDVILAAGGSGLFACVGCLLASFAVTTVYSMLYVLFAVTTEVSYMLMGNVLKPIAITIYVLSFMMKPKNEGVYYKWFLYFHFATFIVLSEGAYAIASLLTGETFDALVSIARIFFWSSAWPKALKLREASSKLPPEELSDFLCQTVLVKGTAAMGPMLFFSFEAVSCFLGQESLDNGMCENASKAALFLSIHVAFLTIISMCNNAVPKKVRSATSWEYTAVATLTLKWWQQLQGVLVTLAAISALYLLSLLGVEASPNKAVGVIGALGAIAMGFATLVTIFTISKTYQTHQKEGGGGGGVRRGPTGMLDNQTFSSRSVRSMSTGEMQENMIIGAFL</sequence>
<keyword evidence="4" id="KW-1185">Reference proteome</keyword>
<feature type="region of interest" description="Disordered" evidence="1">
    <location>
        <begin position="1"/>
        <end position="116"/>
    </location>
</feature>
<evidence type="ECO:0000313" key="3">
    <source>
        <dbReference type="EMBL" id="GMI14506.1"/>
    </source>
</evidence>
<reference evidence="4" key="1">
    <citation type="journal article" date="2023" name="Commun. Biol.">
        <title>Genome analysis of Parmales, the sister group of diatoms, reveals the evolutionary specialization of diatoms from phago-mixotrophs to photoautotrophs.</title>
        <authorList>
            <person name="Ban H."/>
            <person name="Sato S."/>
            <person name="Yoshikawa S."/>
            <person name="Yamada K."/>
            <person name="Nakamura Y."/>
            <person name="Ichinomiya M."/>
            <person name="Sato N."/>
            <person name="Blanc-Mathieu R."/>
            <person name="Endo H."/>
            <person name="Kuwata A."/>
            <person name="Ogata H."/>
        </authorList>
    </citation>
    <scope>NUCLEOTIDE SEQUENCE [LARGE SCALE GENOMIC DNA]</scope>
    <source>
        <strain evidence="4">NIES 3700</strain>
    </source>
</reference>
<gene>
    <name evidence="3" type="ORF">TrLO_g4888</name>
</gene>
<proteinExistence type="predicted"/>
<feature type="transmembrane region" description="Helical" evidence="2">
    <location>
        <begin position="398"/>
        <end position="418"/>
    </location>
</feature>
<feature type="transmembrane region" description="Helical" evidence="2">
    <location>
        <begin position="126"/>
        <end position="146"/>
    </location>
</feature>
<dbReference type="AlphaFoldDB" id="A0A9W7FM39"/>
<feature type="transmembrane region" description="Helical" evidence="2">
    <location>
        <begin position="652"/>
        <end position="674"/>
    </location>
</feature>
<feature type="transmembrane region" description="Helical" evidence="2">
    <location>
        <begin position="536"/>
        <end position="554"/>
    </location>
</feature>
<feature type="compositionally biased region" description="Basic and acidic residues" evidence="1">
    <location>
        <begin position="28"/>
        <end position="42"/>
    </location>
</feature>
<feature type="compositionally biased region" description="Low complexity" evidence="1">
    <location>
        <begin position="95"/>
        <end position="113"/>
    </location>
</feature>
<feature type="transmembrane region" description="Helical" evidence="2">
    <location>
        <begin position="194"/>
        <end position="214"/>
    </location>
</feature>
<dbReference type="Proteomes" id="UP001165122">
    <property type="component" value="Unassembled WGS sequence"/>
</dbReference>
<feature type="transmembrane region" description="Helical" evidence="2">
    <location>
        <begin position="792"/>
        <end position="812"/>
    </location>
</feature>
<feature type="transmembrane region" description="Helical" evidence="2">
    <location>
        <begin position="869"/>
        <end position="893"/>
    </location>
</feature>